<dbReference type="Pfam" id="PF18052">
    <property type="entry name" value="Rx_N"/>
    <property type="match status" value="1"/>
</dbReference>
<dbReference type="InterPro" id="IPR029472">
    <property type="entry name" value="Copia-like_N"/>
</dbReference>
<dbReference type="PANTHER" id="PTHR11439:SF467">
    <property type="entry name" value="INTEGRASE CATALYTIC DOMAIN-CONTAINING PROTEIN"/>
    <property type="match status" value="1"/>
</dbReference>
<keyword evidence="4" id="KW-0611">Plant defense</keyword>
<dbReference type="SUPFAM" id="SSF52540">
    <property type="entry name" value="P-loop containing nucleoside triphosphate hydrolases"/>
    <property type="match status" value="1"/>
</dbReference>
<feature type="compositionally biased region" description="Low complexity" evidence="5">
    <location>
        <begin position="642"/>
        <end position="658"/>
    </location>
</feature>
<accession>A0A2N9GG11</accession>
<feature type="region of interest" description="Disordered" evidence="5">
    <location>
        <begin position="1278"/>
        <end position="1297"/>
    </location>
</feature>
<dbReference type="Pfam" id="PF23559">
    <property type="entry name" value="WHD_DRP"/>
    <property type="match status" value="1"/>
</dbReference>
<dbReference type="GO" id="GO:0004190">
    <property type="term" value="F:aspartic-type endopeptidase activity"/>
    <property type="evidence" value="ECO:0007669"/>
    <property type="project" value="UniProtKB-KW"/>
</dbReference>
<feature type="compositionally biased region" description="Polar residues" evidence="5">
    <location>
        <begin position="1258"/>
        <end position="1272"/>
    </location>
</feature>
<keyword evidence="2" id="KW-0547">Nucleotide-binding</keyword>
<dbReference type="Pfam" id="PF13976">
    <property type="entry name" value="gag_pre-integrs"/>
    <property type="match status" value="1"/>
</dbReference>
<dbReference type="InterPro" id="IPR012337">
    <property type="entry name" value="RNaseH-like_sf"/>
</dbReference>
<evidence type="ECO:0000256" key="1">
    <source>
        <dbReference type="ARBA" id="ARBA00022737"/>
    </source>
</evidence>
<feature type="domain" description="Integrase catalytic" evidence="6">
    <location>
        <begin position="929"/>
        <end position="1095"/>
    </location>
</feature>
<evidence type="ECO:0000256" key="2">
    <source>
        <dbReference type="ARBA" id="ARBA00022741"/>
    </source>
</evidence>
<dbReference type="Gene3D" id="1.10.8.430">
    <property type="entry name" value="Helical domain of apoptotic protease-activating factors"/>
    <property type="match status" value="1"/>
</dbReference>
<feature type="compositionally biased region" description="Basic and acidic residues" evidence="5">
    <location>
        <begin position="83"/>
        <end position="96"/>
    </location>
</feature>
<dbReference type="Pfam" id="PF00931">
    <property type="entry name" value="NB-ARC"/>
    <property type="match status" value="1"/>
</dbReference>
<dbReference type="InterPro" id="IPR032675">
    <property type="entry name" value="LRR_dom_sf"/>
</dbReference>
<dbReference type="InterPro" id="IPR058922">
    <property type="entry name" value="WHD_DRP"/>
</dbReference>
<organism evidence="7">
    <name type="scientific">Fagus sylvatica</name>
    <name type="common">Beechnut</name>
    <dbReference type="NCBI Taxonomy" id="28930"/>
    <lineage>
        <taxon>Eukaryota</taxon>
        <taxon>Viridiplantae</taxon>
        <taxon>Streptophyta</taxon>
        <taxon>Embryophyta</taxon>
        <taxon>Tracheophyta</taxon>
        <taxon>Spermatophyta</taxon>
        <taxon>Magnoliopsida</taxon>
        <taxon>eudicotyledons</taxon>
        <taxon>Gunneridae</taxon>
        <taxon>Pentapetalae</taxon>
        <taxon>rosids</taxon>
        <taxon>fabids</taxon>
        <taxon>Fagales</taxon>
        <taxon>Fagaceae</taxon>
        <taxon>Fagus</taxon>
    </lineage>
</organism>
<dbReference type="CDD" id="cd09272">
    <property type="entry name" value="RNase_HI_RT_Ty1"/>
    <property type="match status" value="1"/>
</dbReference>
<proteinExistence type="predicted"/>
<feature type="region of interest" description="Disordered" evidence="5">
    <location>
        <begin position="1231"/>
        <end position="1272"/>
    </location>
</feature>
<dbReference type="SUPFAM" id="SSF53098">
    <property type="entry name" value="Ribonuclease H-like"/>
    <property type="match status" value="1"/>
</dbReference>
<sequence length="1852" mass="209119">MADALISVILDQFASIIAREAEQEIKLVVGVDEEVRKLEGNLFRTVQAVLKDAEKRQVIDEAVKLWLKKLEDISYEMDDEESSEHPIGKKGSEEERSPDVISLVGMGGIGKTTLAQLAYNDHEVKTHFEKRIKIAFSGKDPEKCDELEVLGRQIAKKCKGLPLAAKTLGSLMRFKINYVFSSDELVEMWMAQGYIDSKENMEIIAREYFENLAIRSFFQDFEKDEDDVYPRGFGRLTSLRRLSHFYVSGTKDGCKLGELKDLNQLEGSLHIVGLGNVVDVCEAENAQLKKKIHLHTLKLQFTGGYDRRIENDVLNALEPPPNLKDLSISWYEGTTMSPNWTIMPRLQHLVILNCPSLNSLPYFIRTIPLKELEINGSFNSHERCQRGTGEEWRMISHIPNIKIDGNLTTKMTEVLTRSQTSPHPLPADSSTAPIGIKLDGSNYALWSQVVEMYISGKDKLGYINGDSHGWLINSMDSSLIANFIRFPTAKQVWDSAATTYFDGTDTSQVYDLRRRVTRTKQAGGSIEKYYNDLQGLWREIDFRRPNPMECANDIQKYNSILQEDRVYIFLDGLDDRLDKTRSDVLQLKPFPTVEQAYAHVRREDVRQMVMTSGANTAPGVVMASKGIKAGHYHTPPKTGVLSLSSGKSNPPSKSKAPSDGMKCTHCGNAKHTRETCFKLHGYPDWWHDLQARKKHEAPVIDDSTGRVAMVTGEPSLSLTSQVESSHNPGNCSNALHSSTHNDDDNWILDSGATDHMTFDSNDFSHITPPRRSHVANANGLTYPVTGAGIVTLSPSLSLSHTLLVPSLSNKLMSVSQVTADLNCVVLMYSTFCLLQDILTKEIIGRGTKRGGLYYVDDFSPSRANHMHHTVNNKERQIWLWHHRLGHPSFGYLKHLFPDLFSNTMHSNFKCNTCILAKSHRVSYPVSMNKSAIPFALIHSDVWGPSPVTTSSGHRWFVIFVDDCTRMTWLYLLKHKDEVFDVFKSFHIMVQTQFSAKIQILRSDNGGEYVNQPFQAYFQSHGLFHETSCSQTPQQNGIAERKNRHILETARALLIGAHVPSRYWDDAVATAVHLLNRMPTKVLTFQTPLKVLSNHVPLPTVLMIPPRIFGCVAFVHLHKNQRTKLDPCAVRCLFLGYGLHKKGYRCFDPTTKRTYITMDVTFLESDTFFPSPASNSTLQGELRDEEQNWWGSEELHVEDNPAHMNDGNDMIEPDVQTFVGVDMYPRAEPVSLANAESEDESPHSSVPDPNDPPSENIPEVSSPTTPLHTNAMDTSTGYVLPFRHNRGKPPNRYSPDIEERRSKYPIANYVSTQRLSEPLKAFAHTLSSCNIPSSVEEALSDPKWAQAIKEELEALQKNKTWALVVLPEGKKTVGCKWIFSIKYKADGSIDRCKARLVAKGYTQTYGIDYHETFSPVAKLNTVRVLLSLAANLDWPLHQLDVKNAFLHGDLEEEVYMDIPPGYTASSKAKIACKLQRALYGLKQSPRAWFGRFSSAMRKYGFQQSNSDHTLFLKHRLGKVTALIVYVDDMIITGDDAEEISRLQEQLSTEFEMKNLGGLKYFLGIEVARSRQGIFLSQRKYVLDLLSEVGLLECKPADTPIVPNHKLGEYTDQVPADKERYQRLVGKLIYLSHTRPDIAYAVSVVSQFMHCPSEDHMDAVIRILRYLKSSPGKGLMFSKNNHLNVDGYTDADWAGNISDRKSTSGYFTFVGGNLVTWRSKKQKVVALSSAEAEFRGMAKGLCELLWLRRLLAEIGFAPSSEMNLFCDNKAAIDISHNPVQHDRTKHVEVDRHFIKHNLEEKIIRFPFVKSEDQLADILTKADNKEESDEEELAEEEFDKEGLGKFWSHSIRTSC</sequence>
<dbReference type="Pfam" id="PF25019">
    <property type="entry name" value="LRR_R13L1-DRL21"/>
    <property type="match status" value="1"/>
</dbReference>
<keyword evidence="3" id="KW-0064">Aspartyl protease</keyword>
<evidence type="ECO:0000259" key="6">
    <source>
        <dbReference type="PROSITE" id="PS50994"/>
    </source>
</evidence>
<reference evidence="7" key="1">
    <citation type="submission" date="2018-02" db="EMBL/GenBank/DDBJ databases">
        <authorList>
            <person name="Cohen D.B."/>
            <person name="Kent A.D."/>
        </authorList>
    </citation>
    <scope>NUCLEOTIDE SEQUENCE</scope>
</reference>
<dbReference type="Gene3D" id="3.30.420.10">
    <property type="entry name" value="Ribonuclease H-like superfamily/Ribonuclease H"/>
    <property type="match status" value="1"/>
</dbReference>
<feature type="region of interest" description="Disordered" evidence="5">
    <location>
        <begin position="636"/>
        <end position="661"/>
    </location>
</feature>
<dbReference type="GO" id="GO:0003676">
    <property type="term" value="F:nucleic acid binding"/>
    <property type="evidence" value="ECO:0007669"/>
    <property type="project" value="InterPro"/>
</dbReference>
<dbReference type="InterPro" id="IPR041118">
    <property type="entry name" value="Rx_N"/>
</dbReference>
<dbReference type="InterPro" id="IPR002182">
    <property type="entry name" value="NB-ARC"/>
</dbReference>
<dbReference type="Pfam" id="PF07727">
    <property type="entry name" value="RVT_2"/>
    <property type="match status" value="1"/>
</dbReference>
<dbReference type="PANTHER" id="PTHR11439">
    <property type="entry name" value="GAG-POL-RELATED RETROTRANSPOSON"/>
    <property type="match status" value="1"/>
</dbReference>
<dbReference type="SUPFAM" id="SSF52047">
    <property type="entry name" value="RNI-like"/>
    <property type="match status" value="1"/>
</dbReference>
<keyword evidence="1" id="KW-0677">Repeat</keyword>
<dbReference type="GO" id="GO:0051707">
    <property type="term" value="P:response to other organism"/>
    <property type="evidence" value="ECO:0007669"/>
    <property type="project" value="UniProtKB-ARBA"/>
</dbReference>
<protein>
    <recommendedName>
        <fullName evidence="6">Integrase catalytic domain-containing protein</fullName>
    </recommendedName>
</protein>
<dbReference type="Gene3D" id="3.80.10.10">
    <property type="entry name" value="Ribonuclease Inhibitor"/>
    <property type="match status" value="1"/>
</dbReference>
<dbReference type="SUPFAM" id="SSF56672">
    <property type="entry name" value="DNA/RNA polymerases"/>
    <property type="match status" value="1"/>
</dbReference>
<dbReference type="InterPro" id="IPR013103">
    <property type="entry name" value="RVT_2"/>
</dbReference>
<evidence type="ECO:0000313" key="7">
    <source>
        <dbReference type="EMBL" id="SPC98221.1"/>
    </source>
</evidence>
<evidence type="ECO:0000256" key="3">
    <source>
        <dbReference type="ARBA" id="ARBA00022750"/>
    </source>
</evidence>
<keyword evidence="3" id="KW-0378">Hydrolase</keyword>
<dbReference type="InterPro" id="IPR056789">
    <property type="entry name" value="LRR_R13L1-DRL21"/>
</dbReference>
<dbReference type="Pfam" id="PF22936">
    <property type="entry name" value="Pol_BBD"/>
    <property type="match status" value="1"/>
</dbReference>
<name>A0A2N9GG11_FAGSY</name>
<dbReference type="InterPro" id="IPR001584">
    <property type="entry name" value="Integrase_cat-core"/>
</dbReference>
<keyword evidence="3" id="KW-0645">Protease</keyword>
<dbReference type="Gene3D" id="1.20.5.4130">
    <property type="match status" value="1"/>
</dbReference>
<dbReference type="InterPro" id="IPR027417">
    <property type="entry name" value="P-loop_NTPase"/>
</dbReference>
<evidence type="ECO:0000256" key="4">
    <source>
        <dbReference type="ARBA" id="ARBA00022821"/>
    </source>
</evidence>
<feature type="region of interest" description="Disordered" evidence="5">
    <location>
        <begin position="77"/>
        <end position="96"/>
    </location>
</feature>
<dbReference type="GO" id="GO:0043531">
    <property type="term" value="F:ADP binding"/>
    <property type="evidence" value="ECO:0007669"/>
    <property type="project" value="InterPro"/>
</dbReference>
<dbReference type="EMBL" id="OIVN01001846">
    <property type="protein sequence ID" value="SPC98221.1"/>
    <property type="molecule type" value="Genomic_DNA"/>
</dbReference>
<dbReference type="InterPro" id="IPR043502">
    <property type="entry name" value="DNA/RNA_pol_sf"/>
</dbReference>
<dbReference type="GO" id="GO:0006952">
    <property type="term" value="P:defense response"/>
    <property type="evidence" value="ECO:0007669"/>
    <property type="project" value="UniProtKB-KW"/>
</dbReference>
<dbReference type="PROSITE" id="PS50994">
    <property type="entry name" value="INTEGRASE"/>
    <property type="match status" value="1"/>
</dbReference>
<dbReference type="InterPro" id="IPR054722">
    <property type="entry name" value="PolX-like_BBD"/>
</dbReference>
<dbReference type="InterPro" id="IPR036397">
    <property type="entry name" value="RNaseH_sf"/>
</dbReference>
<dbReference type="Pfam" id="PF00665">
    <property type="entry name" value="rve"/>
    <property type="match status" value="1"/>
</dbReference>
<dbReference type="InterPro" id="IPR025724">
    <property type="entry name" value="GAG-pre-integrase_dom"/>
</dbReference>
<dbReference type="InterPro" id="IPR057670">
    <property type="entry name" value="SH3_retrovirus"/>
</dbReference>
<evidence type="ECO:0000256" key="5">
    <source>
        <dbReference type="SAM" id="MobiDB-lite"/>
    </source>
</evidence>
<gene>
    <name evidence="7" type="ORF">FSB_LOCUS26103</name>
</gene>
<dbReference type="Pfam" id="PF14244">
    <property type="entry name" value="Retrotran_gag_3"/>
    <property type="match status" value="1"/>
</dbReference>
<dbReference type="GO" id="GO:0015074">
    <property type="term" value="P:DNA integration"/>
    <property type="evidence" value="ECO:0007669"/>
    <property type="project" value="InterPro"/>
</dbReference>
<dbReference type="InterPro" id="IPR042197">
    <property type="entry name" value="Apaf_helical"/>
</dbReference>
<dbReference type="Pfam" id="PF25597">
    <property type="entry name" value="SH3_retrovirus"/>
    <property type="match status" value="1"/>
</dbReference>